<reference evidence="2 3" key="1">
    <citation type="submission" date="2019-01" db="EMBL/GenBank/DDBJ databases">
        <title>Genome sequencing of strain FW100M-2.</title>
        <authorList>
            <person name="Heo J."/>
            <person name="Kim S.-J."/>
            <person name="Kim J.-S."/>
            <person name="Hong S.-B."/>
            <person name="Kwon S.-W."/>
        </authorList>
    </citation>
    <scope>NUCLEOTIDE SEQUENCE [LARGE SCALE GENOMIC DNA]</scope>
    <source>
        <strain evidence="2 3">FW100M-2</strain>
    </source>
</reference>
<dbReference type="Gene3D" id="3.30.830.10">
    <property type="entry name" value="Metalloenzyme, LuxS/M16 peptidase-like"/>
    <property type="match status" value="2"/>
</dbReference>
<dbReference type="SUPFAM" id="SSF63411">
    <property type="entry name" value="LuxS/MPP-like metallohydrolase"/>
    <property type="match status" value="2"/>
</dbReference>
<evidence type="ECO:0000259" key="1">
    <source>
        <dbReference type="Pfam" id="PF05193"/>
    </source>
</evidence>
<dbReference type="EMBL" id="CP035492">
    <property type="protein sequence ID" value="QAY65653.1"/>
    <property type="molecule type" value="Genomic_DNA"/>
</dbReference>
<dbReference type="Pfam" id="PF05193">
    <property type="entry name" value="Peptidase_M16_C"/>
    <property type="match status" value="1"/>
</dbReference>
<proteinExistence type="predicted"/>
<dbReference type="KEGG" id="pprt:ET464_03900"/>
<evidence type="ECO:0000313" key="3">
    <source>
        <dbReference type="Proteomes" id="UP000293568"/>
    </source>
</evidence>
<dbReference type="PANTHER" id="PTHR11851:SF186">
    <property type="entry name" value="INACTIVE METALLOPROTEASE YMFF-RELATED"/>
    <property type="match status" value="1"/>
</dbReference>
<dbReference type="Proteomes" id="UP000293568">
    <property type="component" value="Chromosome"/>
</dbReference>
<dbReference type="InterPro" id="IPR007863">
    <property type="entry name" value="Peptidase_M16_C"/>
</dbReference>
<organism evidence="2 3">
    <name type="scientific">Paenibacillus protaetiae</name>
    <dbReference type="NCBI Taxonomy" id="2509456"/>
    <lineage>
        <taxon>Bacteria</taxon>
        <taxon>Bacillati</taxon>
        <taxon>Bacillota</taxon>
        <taxon>Bacilli</taxon>
        <taxon>Bacillales</taxon>
        <taxon>Paenibacillaceae</taxon>
        <taxon>Paenibacillus</taxon>
    </lineage>
</organism>
<accession>A0A4P6EU81</accession>
<gene>
    <name evidence="2" type="ORF">ET464_03900</name>
</gene>
<name>A0A4P6EU81_9BACL</name>
<dbReference type="OrthoDB" id="9762085at2"/>
<dbReference type="PANTHER" id="PTHR11851">
    <property type="entry name" value="METALLOPROTEASE"/>
    <property type="match status" value="1"/>
</dbReference>
<evidence type="ECO:0000313" key="2">
    <source>
        <dbReference type="EMBL" id="QAY65653.1"/>
    </source>
</evidence>
<protein>
    <submittedName>
        <fullName evidence="2">Insulinase family protein</fullName>
    </submittedName>
</protein>
<dbReference type="InterPro" id="IPR050361">
    <property type="entry name" value="MPP/UQCRC_Complex"/>
</dbReference>
<feature type="domain" description="Peptidase M16 C-terminal" evidence="1">
    <location>
        <begin position="203"/>
        <end position="376"/>
    </location>
</feature>
<dbReference type="InterPro" id="IPR011249">
    <property type="entry name" value="Metalloenz_LuxS/M16"/>
</dbReference>
<sequence length="444" mass="49611">MSKYAACPHYLLLPTKGAIGVTLFERGQVGRIRLHVMPTKRFKTYAISVYAGRPLKEATITETALIPFVLRRGTSSTPETKQFRERLDDMYGAGFGFDVYKRGDAQIIQFRMDVINDQFVSSESSLLASSMAFLGEVITSPALENGVFSGKYVDAEKQTLRKRLESIVNDKMRYAAERCLEEMCADEPYRLHPLGKLADIDAITPSSLYSAYKQWLDEAALDLYVVGDTTLDEVQQLAASSFHLSGGTPSGYTIPDVQHPVQEVKTVVDRLDVGQGKLNLGLRTSTGYSDPDYPALLMYNGILGGFPHSKLFINVREKESLAYYAATRLDGHKGLLTIQSGIEIANYEKALAIIKEQLESMRRGQLTELEINQTKAMIANALREQQDSAYEMTAYDFNSVLTDSNRSAEQLLDSIMAVTPDDIVRVANRIQLDTIYFLRDRKEA</sequence>
<keyword evidence="3" id="KW-1185">Reference proteome</keyword>
<dbReference type="RefSeq" id="WP_129438422.1">
    <property type="nucleotide sequence ID" value="NZ_CP035492.1"/>
</dbReference>
<dbReference type="AlphaFoldDB" id="A0A4P6EU81"/>
<dbReference type="GO" id="GO:0046872">
    <property type="term" value="F:metal ion binding"/>
    <property type="evidence" value="ECO:0007669"/>
    <property type="project" value="InterPro"/>
</dbReference>
<dbReference type="NCBIfam" id="NF047422">
    <property type="entry name" value="YfmF_fam"/>
    <property type="match status" value="1"/>
</dbReference>